<accession>A0A915I9E0</accession>
<evidence type="ECO:0000313" key="2">
    <source>
        <dbReference type="WBParaSite" id="nRc.2.0.1.t10794-RA"/>
    </source>
</evidence>
<organism evidence="1 2">
    <name type="scientific">Romanomermis culicivorax</name>
    <name type="common">Nematode worm</name>
    <dbReference type="NCBI Taxonomy" id="13658"/>
    <lineage>
        <taxon>Eukaryota</taxon>
        <taxon>Metazoa</taxon>
        <taxon>Ecdysozoa</taxon>
        <taxon>Nematoda</taxon>
        <taxon>Enoplea</taxon>
        <taxon>Dorylaimia</taxon>
        <taxon>Mermithida</taxon>
        <taxon>Mermithoidea</taxon>
        <taxon>Mermithidae</taxon>
        <taxon>Romanomermis</taxon>
    </lineage>
</organism>
<protein>
    <submittedName>
        <fullName evidence="2">Uncharacterized protein</fullName>
    </submittedName>
</protein>
<proteinExistence type="predicted"/>
<dbReference type="Proteomes" id="UP000887565">
    <property type="component" value="Unplaced"/>
</dbReference>
<name>A0A915I9E0_ROMCU</name>
<keyword evidence="1" id="KW-1185">Reference proteome</keyword>
<reference evidence="2" key="1">
    <citation type="submission" date="2022-11" db="UniProtKB">
        <authorList>
            <consortium name="WormBaseParasite"/>
        </authorList>
    </citation>
    <scope>IDENTIFICATION</scope>
</reference>
<evidence type="ECO:0000313" key="1">
    <source>
        <dbReference type="Proteomes" id="UP000887565"/>
    </source>
</evidence>
<sequence length="112" mass="13006">MNNLCIHVLDYNIPRAMRIAELERWFFATFQFWLTNPIGLIIVPKGSVERISTFQGMDIVGFHVEKASDPEDNEMIRPEQHLLAEEKLCLELLEEMAQGKQYQELMQPASLV</sequence>
<dbReference type="AlphaFoldDB" id="A0A915I9E0"/>
<dbReference type="WBParaSite" id="nRc.2.0.1.t10794-RA">
    <property type="protein sequence ID" value="nRc.2.0.1.t10794-RA"/>
    <property type="gene ID" value="nRc.2.0.1.g10794"/>
</dbReference>